<comment type="catalytic activity">
    <reaction evidence="34">
        <text>L-seryl-[protein] + ATP = O-phospho-L-seryl-[protein] + ADP + H(+)</text>
        <dbReference type="Rhea" id="RHEA:17989"/>
        <dbReference type="Rhea" id="RHEA-COMP:9863"/>
        <dbReference type="Rhea" id="RHEA-COMP:11604"/>
        <dbReference type="ChEBI" id="CHEBI:15378"/>
        <dbReference type="ChEBI" id="CHEBI:29999"/>
        <dbReference type="ChEBI" id="CHEBI:30616"/>
        <dbReference type="ChEBI" id="CHEBI:83421"/>
        <dbReference type="ChEBI" id="CHEBI:456216"/>
        <dbReference type="EC" id="2.7.11.1"/>
    </reaction>
</comment>
<dbReference type="InterPro" id="IPR008266">
    <property type="entry name" value="Tyr_kinase_AS"/>
</dbReference>
<evidence type="ECO:0000256" key="22">
    <source>
        <dbReference type="ARBA" id="ARBA00022753"/>
    </source>
</evidence>
<evidence type="ECO:0000256" key="7">
    <source>
        <dbReference type="ARBA" id="ARBA00004514"/>
    </source>
</evidence>
<evidence type="ECO:0000256" key="19">
    <source>
        <dbReference type="ARBA" id="ARBA00022679"/>
    </source>
</evidence>
<dbReference type="GO" id="GO:0005886">
    <property type="term" value="C:plasma membrane"/>
    <property type="evidence" value="ECO:0007669"/>
    <property type="project" value="UniProtKB-SubCell"/>
</dbReference>
<keyword evidence="25" id="KW-0460">Magnesium</keyword>
<evidence type="ECO:0000256" key="3">
    <source>
        <dbReference type="ARBA" id="ARBA00004132"/>
    </source>
</evidence>
<dbReference type="InterPro" id="IPR001452">
    <property type="entry name" value="SH3_domain"/>
</dbReference>
<keyword evidence="16" id="KW-0723">Serine/threonine-protein kinase</keyword>
<dbReference type="PANTHER" id="PTHR24418">
    <property type="entry name" value="TYROSINE-PROTEIN KINASE"/>
    <property type="match status" value="1"/>
</dbReference>
<proteinExistence type="inferred from homology"/>
<dbReference type="FunFam" id="4.10.680.10:FF:000001">
    <property type="entry name" value="activated CDC42 kinase 1 isoform X1"/>
    <property type="match status" value="1"/>
</dbReference>
<dbReference type="InterPro" id="IPR000719">
    <property type="entry name" value="Prot_kinase_dom"/>
</dbReference>
<evidence type="ECO:0000313" key="45">
    <source>
        <dbReference type="Proteomes" id="UP000094527"/>
    </source>
</evidence>
<dbReference type="GO" id="GO:0006897">
    <property type="term" value="P:endocytosis"/>
    <property type="evidence" value="ECO:0007669"/>
    <property type="project" value="UniProtKB-KW"/>
</dbReference>
<dbReference type="InterPro" id="IPR015940">
    <property type="entry name" value="UBA"/>
</dbReference>
<evidence type="ECO:0000256" key="17">
    <source>
        <dbReference type="ARBA" id="ARBA00022553"/>
    </source>
</evidence>
<dbReference type="AlphaFoldDB" id="A0A1D2MBT2"/>
<keyword evidence="15" id="KW-0963">Cytoplasm</keyword>
<dbReference type="InterPro" id="IPR015116">
    <property type="entry name" value="Cdc42-bd-like"/>
</dbReference>
<evidence type="ECO:0000256" key="8">
    <source>
        <dbReference type="ARBA" id="ARBA00004536"/>
    </source>
</evidence>
<evidence type="ECO:0000256" key="28">
    <source>
        <dbReference type="ARBA" id="ARBA00023136"/>
    </source>
</evidence>
<evidence type="ECO:0000256" key="15">
    <source>
        <dbReference type="ARBA" id="ARBA00022490"/>
    </source>
</evidence>
<dbReference type="InterPro" id="IPR020635">
    <property type="entry name" value="Tyr_kinase_cat_dom"/>
</dbReference>
<keyword evidence="19" id="KW-0808">Transferase</keyword>
<comment type="subcellular location">
    <subcellularLocation>
        <location evidence="8">Cell junction</location>
        <location evidence="8">Adherens junction</location>
    </subcellularLocation>
    <subcellularLocation>
        <location evidence="6">Cell membrane</location>
    </subcellularLocation>
    <subcellularLocation>
        <location evidence="7">Cytoplasm</location>
        <location evidence="7">Cytosol</location>
    </subcellularLocation>
    <subcellularLocation>
        <location evidence="5">Cytoplasmic vesicle membrane</location>
        <topology evidence="5">Peripheral membrane protein</topology>
        <orientation evidence="5">Cytoplasmic side</orientation>
    </subcellularLocation>
    <subcellularLocation>
        <location evidence="3">Cytoplasmic vesicle</location>
        <location evidence="3">Clathrin-coated vesicle</location>
    </subcellularLocation>
    <subcellularLocation>
        <location evidence="4">Endosome</location>
    </subcellularLocation>
    <subcellularLocation>
        <location evidence="9">Membrane</location>
        <location evidence="9">Clathrin-coated pit</location>
    </subcellularLocation>
    <subcellularLocation>
        <location evidence="2">Nucleus</location>
    </subcellularLocation>
</comment>
<dbReference type="Gene3D" id="4.10.680.10">
    <property type="entry name" value="Cdc42-like binding domain"/>
    <property type="match status" value="1"/>
</dbReference>
<dbReference type="GO" id="GO:0005768">
    <property type="term" value="C:endosome"/>
    <property type="evidence" value="ECO:0007669"/>
    <property type="project" value="UniProtKB-SubCell"/>
</dbReference>
<dbReference type="PROSITE" id="PS50030">
    <property type="entry name" value="UBA"/>
    <property type="match status" value="1"/>
</dbReference>
<evidence type="ECO:0000256" key="20">
    <source>
        <dbReference type="ARBA" id="ARBA00022723"/>
    </source>
</evidence>
<dbReference type="Proteomes" id="UP000094527">
    <property type="component" value="Unassembled WGS sequence"/>
</dbReference>
<evidence type="ECO:0000256" key="37">
    <source>
        <dbReference type="ARBA" id="ARBA00077194"/>
    </source>
</evidence>
<keyword evidence="21 39" id="KW-0547">Nucleotide-binding</keyword>
<evidence type="ECO:0000256" key="18">
    <source>
        <dbReference type="ARBA" id="ARBA00022583"/>
    </source>
</evidence>
<keyword evidence="30" id="KW-0168">Coated pit</keyword>
<evidence type="ECO:0000256" key="6">
    <source>
        <dbReference type="ARBA" id="ARBA00004236"/>
    </source>
</evidence>
<dbReference type="PROSITE" id="PS00109">
    <property type="entry name" value="PROTEIN_KINASE_TYR"/>
    <property type="match status" value="1"/>
</dbReference>
<dbReference type="CDD" id="cd09539">
    <property type="entry name" value="SAM_TNK-like"/>
    <property type="match status" value="1"/>
</dbReference>
<keyword evidence="13" id="KW-1003">Cell membrane</keyword>
<evidence type="ECO:0000256" key="30">
    <source>
        <dbReference type="ARBA" id="ARBA00023176"/>
    </source>
</evidence>
<dbReference type="Pfam" id="PF07653">
    <property type="entry name" value="SH3_2"/>
    <property type="match status" value="1"/>
</dbReference>
<dbReference type="InterPro" id="IPR037085">
    <property type="entry name" value="Cdc42-bd-like_dom_sf"/>
</dbReference>
<evidence type="ECO:0000256" key="32">
    <source>
        <dbReference type="ARBA" id="ARBA00023329"/>
    </source>
</evidence>
<dbReference type="InterPro" id="IPR001245">
    <property type="entry name" value="Ser-Thr/Tyr_kinase_cat_dom"/>
</dbReference>
<dbReference type="SMART" id="SM00165">
    <property type="entry name" value="UBA"/>
    <property type="match status" value="1"/>
</dbReference>
<evidence type="ECO:0000256" key="40">
    <source>
        <dbReference type="SAM" id="MobiDB-lite"/>
    </source>
</evidence>
<evidence type="ECO:0000256" key="29">
    <source>
        <dbReference type="ARBA" id="ARBA00023137"/>
    </source>
</evidence>
<keyword evidence="17" id="KW-0597">Phosphoprotein</keyword>
<dbReference type="InterPro" id="IPR011009">
    <property type="entry name" value="Kinase-like_dom_sf"/>
</dbReference>
<evidence type="ECO:0000256" key="23">
    <source>
        <dbReference type="ARBA" id="ARBA00022777"/>
    </source>
</evidence>
<keyword evidence="45" id="KW-1185">Reference proteome</keyword>
<evidence type="ECO:0000256" key="9">
    <source>
        <dbReference type="ARBA" id="ARBA00004600"/>
    </source>
</evidence>
<feature type="compositionally biased region" description="Polar residues" evidence="40">
    <location>
        <begin position="538"/>
        <end position="558"/>
    </location>
</feature>
<feature type="compositionally biased region" description="Low complexity" evidence="40">
    <location>
        <begin position="763"/>
        <end position="777"/>
    </location>
</feature>
<feature type="compositionally biased region" description="Polar residues" evidence="40">
    <location>
        <begin position="574"/>
        <end position="601"/>
    </location>
</feature>
<dbReference type="Pfam" id="PF07714">
    <property type="entry name" value="PK_Tyr_Ser-Thr"/>
    <property type="match status" value="1"/>
</dbReference>
<protein>
    <recommendedName>
        <fullName evidence="36">Activated CDC42 kinase 1</fullName>
        <ecNumber evidence="10">2.7.10.2</ecNumber>
        <ecNumber evidence="11">2.7.11.1</ecNumber>
    </recommendedName>
    <alternativeName>
        <fullName evidence="37">Tyrosine kinase non-receptor protein 2</fullName>
    </alternativeName>
</protein>
<feature type="compositionally biased region" description="Pro residues" evidence="40">
    <location>
        <begin position="905"/>
        <end position="916"/>
    </location>
</feature>
<dbReference type="GO" id="GO:0005524">
    <property type="term" value="F:ATP binding"/>
    <property type="evidence" value="ECO:0007669"/>
    <property type="project" value="UniProtKB-UniRule"/>
</dbReference>
<keyword evidence="20" id="KW-0479">Metal-binding</keyword>
<evidence type="ECO:0000259" key="42">
    <source>
        <dbReference type="PROSITE" id="PS50011"/>
    </source>
</evidence>
<evidence type="ECO:0000256" key="34">
    <source>
        <dbReference type="ARBA" id="ARBA00048679"/>
    </source>
</evidence>
<dbReference type="GO" id="GO:0002009">
    <property type="term" value="P:morphogenesis of an epithelium"/>
    <property type="evidence" value="ECO:0007669"/>
    <property type="project" value="UniProtKB-ARBA"/>
</dbReference>
<dbReference type="Gene3D" id="3.30.200.20">
    <property type="entry name" value="Phosphorylase Kinase, domain 1"/>
    <property type="match status" value="1"/>
</dbReference>
<evidence type="ECO:0000256" key="36">
    <source>
        <dbReference type="ARBA" id="ARBA00072244"/>
    </source>
</evidence>
<dbReference type="SMART" id="SM00326">
    <property type="entry name" value="SH3"/>
    <property type="match status" value="1"/>
</dbReference>
<dbReference type="EMBL" id="LJIJ01002005">
    <property type="protein sequence ID" value="ODM90371.1"/>
    <property type="molecule type" value="Genomic_DNA"/>
</dbReference>
<dbReference type="EC" id="2.7.11.1" evidence="11"/>
<evidence type="ECO:0000256" key="2">
    <source>
        <dbReference type="ARBA" id="ARBA00004123"/>
    </source>
</evidence>
<evidence type="ECO:0000256" key="16">
    <source>
        <dbReference type="ARBA" id="ARBA00022527"/>
    </source>
</evidence>
<evidence type="ECO:0000256" key="10">
    <source>
        <dbReference type="ARBA" id="ARBA00011903"/>
    </source>
</evidence>
<dbReference type="PROSITE" id="PS50002">
    <property type="entry name" value="SH3"/>
    <property type="match status" value="1"/>
</dbReference>
<comment type="similarity">
    <text evidence="35">Belongs to the protein kinase superfamily. Tyr protein kinase family.</text>
</comment>
<dbReference type="EC" id="2.7.10.2" evidence="10"/>
<keyword evidence="24 39" id="KW-0067">ATP-binding</keyword>
<evidence type="ECO:0000256" key="31">
    <source>
        <dbReference type="ARBA" id="ARBA00023242"/>
    </source>
</evidence>
<evidence type="ECO:0000256" key="11">
    <source>
        <dbReference type="ARBA" id="ARBA00012513"/>
    </source>
</evidence>
<dbReference type="Gene3D" id="1.10.510.10">
    <property type="entry name" value="Transferase(Phosphotransferase) domain 1"/>
    <property type="match status" value="1"/>
</dbReference>
<accession>A0A1D2MBT2</accession>
<evidence type="ECO:0000256" key="26">
    <source>
        <dbReference type="ARBA" id="ARBA00022843"/>
    </source>
</evidence>
<dbReference type="OrthoDB" id="635774at2759"/>
<keyword evidence="26" id="KW-0832">Ubl conjugation</keyword>
<dbReference type="GO" id="GO:0004674">
    <property type="term" value="F:protein serine/threonine kinase activity"/>
    <property type="evidence" value="ECO:0007669"/>
    <property type="project" value="UniProtKB-KW"/>
</dbReference>
<dbReference type="SUPFAM" id="SSF50044">
    <property type="entry name" value="SH3-domain"/>
    <property type="match status" value="1"/>
</dbReference>
<dbReference type="FunFam" id="3.30.200.20:FF:000107">
    <property type="entry name" value="Putative activated CDC42 kinase 1"/>
    <property type="match status" value="1"/>
</dbReference>
<evidence type="ECO:0000256" key="1">
    <source>
        <dbReference type="ARBA" id="ARBA00001946"/>
    </source>
</evidence>
<evidence type="ECO:0000256" key="38">
    <source>
        <dbReference type="PROSITE-ProRule" id="PRU00192"/>
    </source>
</evidence>
<dbReference type="SMART" id="SM00219">
    <property type="entry name" value="TyrKc"/>
    <property type="match status" value="1"/>
</dbReference>
<keyword evidence="32" id="KW-0968">Cytoplasmic vesicle</keyword>
<feature type="region of interest" description="Disordered" evidence="40">
    <location>
        <begin position="720"/>
        <end position="741"/>
    </location>
</feature>
<dbReference type="GO" id="GO:0004715">
    <property type="term" value="F:non-membrane spanning protein tyrosine kinase activity"/>
    <property type="evidence" value="ECO:0007669"/>
    <property type="project" value="UniProtKB-EC"/>
</dbReference>
<feature type="region of interest" description="Disordered" evidence="40">
    <location>
        <begin position="478"/>
        <end position="615"/>
    </location>
</feature>
<comment type="catalytic activity">
    <reaction evidence="33">
        <text>L-threonyl-[protein] + ATP = O-phospho-L-threonyl-[protein] + ADP + H(+)</text>
        <dbReference type="Rhea" id="RHEA:46608"/>
        <dbReference type="Rhea" id="RHEA-COMP:11060"/>
        <dbReference type="Rhea" id="RHEA-COMP:11605"/>
        <dbReference type="ChEBI" id="CHEBI:15378"/>
        <dbReference type="ChEBI" id="CHEBI:30013"/>
        <dbReference type="ChEBI" id="CHEBI:30616"/>
        <dbReference type="ChEBI" id="CHEBI:61977"/>
        <dbReference type="ChEBI" id="CHEBI:456216"/>
        <dbReference type="EC" id="2.7.11.1"/>
    </reaction>
</comment>
<keyword evidence="23 44" id="KW-0418">Kinase</keyword>
<reference evidence="44 45" key="1">
    <citation type="journal article" date="2016" name="Genome Biol. Evol.">
        <title>Gene Family Evolution Reflects Adaptation to Soil Environmental Stressors in the Genome of the Collembolan Orchesella cincta.</title>
        <authorList>
            <person name="Faddeeva-Vakhrusheva A."/>
            <person name="Derks M.F."/>
            <person name="Anvar S.Y."/>
            <person name="Agamennone V."/>
            <person name="Suring W."/>
            <person name="Smit S."/>
            <person name="van Straalen N.M."/>
            <person name="Roelofs D."/>
        </authorList>
    </citation>
    <scope>NUCLEOTIDE SEQUENCE [LARGE SCALE GENOMIC DNA]</scope>
    <source>
        <tissue evidence="44">Mixed pool</tissue>
    </source>
</reference>
<dbReference type="GO" id="GO:0005912">
    <property type="term" value="C:adherens junction"/>
    <property type="evidence" value="ECO:0007669"/>
    <property type="project" value="UniProtKB-SubCell"/>
</dbReference>
<dbReference type="GO" id="GO:0030136">
    <property type="term" value="C:clathrin-coated vesicle"/>
    <property type="evidence" value="ECO:0007669"/>
    <property type="project" value="UniProtKB-SubCell"/>
</dbReference>
<dbReference type="FunFam" id="1.10.510.10:FF:000080">
    <property type="entry name" value="Putative activated CDC42 kinase 1"/>
    <property type="match status" value="1"/>
</dbReference>
<feature type="compositionally biased region" description="Basic and acidic residues" evidence="40">
    <location>
        <begin position="727"/>
        <end position="741"/>
    </location>
</feature>
<dbReference type="GO" id="GO:0005634">
    <property type="term" value="C:nucleus"/>
    <property type="evidence" value="ECO:0007669"/>
    <property type="project" value="UniProtKB-SubCell"/>
</dbReference>
<dbReference type="SUPFAM" id="SSF56112">
    <property type="entry name" value="Protein kinase-like (PK-like)"/>
    <property type="match status" value="1"/>
</dbReference>
<evidence type="ECO:0000256" key="25">
    <source>
        <dbReference type="ARBA" id="ARBA00022842"/>
    </source>
</evidence>
<feature type="compositionally biased region" description="Low complexity" evidence="40">
    <location>
        <begin position="508"/>
        <end position="529"/>
    </location>
</feature>
<dbReference type="Pfam" id="PF22931">
    <property type="entry name" value="SAM_TNK"/>
    <property type="match status" value="1"/>
</dbReference>
<dbReference type="PRINTS" id="PR00109">
    <property type="entry name" value="TYRKINASE"/>
</dbReference>
<dbReference type="InterPro" id="IPR050198">
    <property type="entry name" value="Non-receptor_tyrosine_kinases"/>
</dbReference>
<evidence type="ECO:0000259" key="43">
    <source>
        <dbReference type="PROSITE" id="PS50030"/>
    </source>
</evidence>
<evidence type="ECO:0000313" key="44">
    <source>
        <dbReference type="EMBL" id="ODM90371.1"/>
    </source>
</evidence>
<comment type="cofactor">
    <cofactor evidence="1">
        <name>Mg(2+)</name>
        <dbReference type="ChEBI" id="CHEBI:18420"/>
    </cofactor>
</comment>
<evidence type="ECO:0000256" key="4">
    <source>
        <dbReference type="ARBA" id="ARBA00004177"/>
    </source>
</evidence>
<dbReference type="GO" id="GO:0046872">
    <property type="term" value="F:metal ion binding"/>
    <property type="evidence" value="ECO:0007669"/>
    <property type="project" value="UniProtKB-KW"/>
</dbReference>
<dbReference type="PROSITE" id="PS00107">
    <property type="entry name" value="PROTEIN_KINASE_ATP"/>
    <property type="match status" value="1"/>
</dbReference>
<keyword evidence="31" id="KW-0539">Nucleus</keyword>
<organism evidence="44 45">
    <name type="scientific">Orchesella cincta</name>
    <name type="common">Springtail</name>
    <name type="synonym">Podura cincta</name>
    <dbReference type="NCBI Taxonomy" id="48709"/>
    <lineage>
        <taxon>Eukaryota</taxon>
        <taxon>Metazoa</taxon>
        <taxon>Ecdysozoa</taxon>
        <taxon>Arthropoda</taxon>
        <taxon>Hexapoda</taxon>
        <taxon>Collembola</taxon>
        <taxon>Entomobryomorpha</taxon>
        <taxon>Entomobryoidea</taxon>
        <taxon>Orchesellidae</taxon>
        <taxon>Orchesellinae</taxon>
        <taxon>Orchesella</taxon>
    </lineage>
</organism>
<feature type="domain" description="UBA" evidence="43">
    <location>
        <begin position="972"/>
        <end position="1015"/>
    </location>
</feature>
<evidence type="ECO:0000256" key="39">
    <source>
        <dbReference type="PROSITE-ProRule" id="PRU10141"/>
    </source>
</evidence>
<evidence type="ECO:0000256" key="27">
    <source>
        <dbReference type="ARBA" id="ARBA00022949"/>
    </source>
</evidence>
<evidence type="ECO:0000256" key="5">
    <source>
        <dbReference type="ARBA" id="ARBA00004180"/>
    </source>
</evidence>
<feature type="region of interest" description="Disordered" evidence="40">
    <location>
        <begin position="854"/>
        <end position="927"/>
    </location>
</feature>
<feature type="binding site" evidence="39">
    <location>
        <position position="157"/>
    </location>
    <ligand>
        <name>ATP</name>
        <dbReference type="ChEBI" id="CHEBI:30616"/>
    </ligand>
</feature>
<dbReference type="GO" id="GO:0005905">
    <property type="term" value="C:clathrin-coated pit"/>
    <property type="evidence" value="ECO:0007669"/>
    <property type="project" value="UniProtKB-SubCell"/>
</dbReference>
<comment type="caution">
    <text evidence="44">The sequence shown here is derived from an EMBL/GenBank/DDBJ whole genome shotgun (WGS) entry which is preliminary data.</text>
</comment>
<evidence type="ECO:0000256" key="12">
    <source>
        <dbReference type="ARBA" id="ARBA00022443"/>
    </source>
</evidence>
<dbReference type="GO" id="GO:0030659">
    <property type="term" value="C:cytoplasmic vesicle membrane"/>
    <property type="evidence" value="ECO:0007669"/>
    <property type="project" value="UniProtKB-SubCell"/>
</dbReference>
<feature type="domain" description="SH3" evidence="41">
    <location>
        <begin position="373"/>
        <end position="435"/>
    </location>
</feature>
<dbReference type="InterPro" id="IPR055175">
    <property type="entry name" value="ACK/TNK-like_SAM"/>
</dbReference>
<keyword evidence="29" id="KW-0829">Tyrosine-protein kinase</keyword>
<evidence type="ECO:0000256" key="33">
    <source>
        <dbReference type="ARBA" id="ARBA00047899"/>
    </source>
</evidence>
<dbReference type="InterPro" id="IPR017441">
    <property type="entry name" value="Protein_kinase_ATP_BS"/>
</dbReference>
<evidence type="ECO:0000256" key="21">
    <source>
        <dbReference type="ARBA" id="ARBA00022741"/>
    </source>
</evidence>
<keyword evidence="18" id="KW-0254">Endocytosis</keyword>
<sequence length="1019" mass="113202">MVMSDDEGSEWLIQILKETQLEHFYVRIRDELQVTRMSHFDYVTLEDLENIGMGKPGARRLMETVKKRKTKLKSKNLVNKILPSSISQSKLPKSTSSSSGAVKKNTSTLDFNPGSITCLIQEKEIELGQKLGDGSFGVVLKGVWKTPVGPSVSVAVKVLKQDALHLPGVLQDFVKEVQSMHHLDHPNLIRLHGVVLSNPLMMVTECGHVSILDMWRWAIQVSAGMAYLESQRCIHRDLACRNVLLASLHEIKIGDFGLMRALPQEHDCYVMTERQKVPFPWCAPESLKARQFSHASDTWMFGVTLWEIFTFGEEPWIDLNGAQILHKIDKEGERLHHPDACSSSLYQIMSQCWAKEPSDRPTFPALRAYLSENFPQAMEVNQSYHEEDAHKLTLDAGDKVAVIEGKPENYYWKGQNERNYEIGIFPRCLVSPLRKRQSDDISKPLRNSFIHTGHGSISEKSWGSPCFIDEVYLKNPMEPPDLSGIPEDSDENSVPHLRDRAKRNPLTSSIPPIRSIQKSQQQQQQYSYSKFKDEPFSESRSGTPVTKLPTSKNSMTKLKQSEDILIDLSDDSKNNSMTNEPTSSSSYYNVTQPLSGSSKANCSKRGSAPPRPPPVNLLVNIHTNGSETTQQMYSNIPFMNNTALTQVSIPTNSTPTPFMQLQGDAQSTSYGFAPSVADSAEWSQYSETDSVHNGCSSPDPFDTSNFVTTPPAASRYYSVVPQQSPSEESHSVEQQESKKVPENILREFDTLAVSNTGENTAHLQESQQLKSESSPQEKVIKPPIELLKKRDEAFSWLDDTLGGLKIGNTSKAAEESAHFRQSSTLNNLGSRSSVCLNTLDSGDEVWNNFSDVHSSHNGIQKPPSFIQNLPSSHSSNASGTRPYNLPPPPSFARCNSVSSVNSQNRPPPAYRPPPSPQNISQPSRTAYGYIPRCNSESNTSQNLSPVYVLSSAVPSASQDEIIYALRACQDVATAEKSLKVDQLLKLGLGTRTGCEQALSSVKWNIELAASALLEGTSQR</sequence>
<dbReference type="PROSITE" id="PS50011">
    <property type="entry name" value="PROTEIN_KINASE_DOM"/>
    <property type="match status" value="1"/>
</dbReference>
<dbReference type="STRING" id="48709.A0A1D2MBT2"/>
<keyword evidence="22" id="KW-0967">Endosome</keyword>
<evidence type="ECO:0000256" key="14">
    <source>
        <dbReference type="ARBA" id="ARBA00022481"/>
    </source>
</evidence>
<evidence type="ECO:0000256" key="24">
    <source>
        <dbReference type="ARBA" id="ARBA00022840"/>
    </source>
</evidence>
<keyword evidence="14" id="KW-0488">Methylation</keyword>
<dbReference type="OMA" id="ERQKVPF"/>
<dbReference type="GO" id="GO:0005829">
    <property type="term" value="C:cytosol"/>
    <property type="evidence" value="ECO:0007669"/>
    <property type="project" value="UniProtKB-SubCell"/>
</dbReference>
<evidence type="ECO:0000259" key="41">
    <source>
        <dbReference type="PROSITE" id="PS50002"/>
    </source>
</evidence>
<keyword evidence="28" id="KW-0472">Membrane</keyword>
<feature type="compositionally biased region" description="Polar residues" evidence="40">
    <location>
        <begin position="865"/>
        <end position="881"/>
    </location>
</feature>
<evidence type="ECO:0000256" key="13">
    <source>
        <dbReference type="ARBA" id="ARBA00022475"/>
    </source>
</evidence>
<dbReference type="InterPro" id="IPR036028">
    <property type="entry name" value="SH3-like_dom_sf"/>
</dbReference>
<dbReference type="InterPro" id="IPR049587">
    <property type="entry name" value="TNK-like_SAM"/>
</dbReference>
<keyword evidence="27" id="KW-0965">Cell junction</keyword>
<name>A0A1D2MBT2_ORCCI</name>
<evidence type="ECO:0000256" key="35">
    <source>
        <dbReference type="ARBA" id="ARBA00060742"/>
    </source>
</evidence>
<feature type="region of interest" description="Disordered" evidence="40">
    <location>
        <begin position="755"/>
        <end position="782"/>
    </location>
</feature>
<feature type="domain" description="Protein kinase" evidence="42">
    <location>
        <begin position="125"/>
        <end position="370"/>
    </location>
</feature>
<dbReference type="Pfam" id="PF09027">
    <property type="entry name" value="GTPase_binding"/>
    <property type="match status" value="1"/>
</dbReference>
<gene>
    <name evidence="44" type="ORF">Ocin01_16311</name>
</gene>
<keyword evidence="12 38" id="KW-0728">SH3 domain</keyword>